<evidence type="ECO:0000256" key="5">
    <source>
        <dbReference type="ARBA" id="ARBA00022801"/>
    </source>
</evidence>
<comment type="catalytic activity">
    <reaction evidence="1">
        <text>Thiol-dependent hydrolysis of ester, thioester, amide, peptide and isopeptide bonds formed by the C-terminal Gly of ubiquitin (a 76-residue protein attached to proteins as an intracellular targeting signal).</text>
        <dbReference type="EC" id="3.4.19.12"/>
    </reaction>
</comment>
<dbReference type="InterPro" id="IPR040053">
    <property type="entry name" value="JOSD1/2"/>
</dbReference>
<dbReference type="Proteomes" id="UP000218231">
    <property type="component" value="Unassembled WGS sequence"/>
</dbReference>
<keyword evidence="3" id="KW-0645">Protease</keyword>
<dbReference type="OrthoDB" id="422700at2759"/>
<dbReference type="InterPro" id="IPR006155">
    <property type="entry name" value="Josephin"/>
</dbReference>
<keyword evidence="4" id="KW-0833">Ubl conjugation pathway</keyword>
<keyword evidence="9" id="KW-1185">Reference proteome</keyword>
<sequence length="170" mass="19590">MYHERQTKQMCLVHALNALLQRKAYDAATLDEICYGLNESKWFNPHKSWVGLGNYDVNVLSVALEREGFQVVWFDVRLPADRINFDEVHAIIFNVPSKSIIPFWSGRHWFTVLRNAEGKFVNLDSKLSEPQPVADILQLCRQLLSNKHDSVQLLLVSKSDRQLLIRPATS</sequence>
<dbReference type="GO" id="GO:0016579">
    <property type="term" value="P:protein deubiquitination"/>
    <property type="evidence" value="ECO:0007669"/>
    <property type="project" value="InterPro"/>
</dbReference>
<dbReference type="PANTHER" id="PTHR13291">
    <property type="entry name" value="JOSEPHIN 1, 2"/>
    <property type="match status" value="1"/>
</dbReference>
<organism evidence="8 9">
    <name type="scientific">Diploscapter pachys</name>
    <dbReference type="NCBI Taxonomy" id="2018661"/>
    <lineage>
        <taxon>Eukaryota</taxon>
        <taxon>Metazoa</taxon>
        <taxon>Ecdysozoa</taxon>
        <taxon>Nematoda</taxon>
        <taxon>Chromadorea</taxon>
        <taxon>Rhabditida</taxon>
        <taxon>Rhabditina</taxon>
        <taxon>Rhabditomorpha</taxon>
        <taxon>Rhabditoidea</taxon>
        <taxon>Rhabditidae</taxon>
        <taxon>Diploscapter</taxon>
    </lineage>
</organism>
<comment type="caution">
    <text evidence="8">The sequence shown here is derived from an EMBL/GenBank/DDBJ whole genome shotgun (WGS) entry which is preliminary data.</text>
</comment>
<dbReference type="STRING" id="2018661.A0A2A2K7B4"/>
<dbReference type="GO" id="GO:0004843">
    <property type="term" value="F:cysteine-type deubiquitinase activity"/>
    <property type="evidence" value="ECO:0007669"/>
    <property type="project" value="UniProtKB-EC"/>
</dbReference>
<evidence type="ECO:0000256" key="2">
    <source>
        <dbReference type="ARBA" id="ARBA00012759"/>
    </source>
</evidence>
<reference evidence="8 9" key="1">
    <citation type="journal article" date="2017" name="Curr. Biol.">
        <title>Genome architecture and evolution of a unichromosomal asexual nematode.</title>
        <authorList>
            <person name="Fradin H."/>
            <person name="Zegar C."/>
            <person name="Gutwein M."/>
            <person name="Lucas J."/>
            <person name="Kovtun M."/>
            <person name="Corcoran D."/>
            <person name="Baugh L.R."/>
            <person name="Kiontke K."/>
            <person name="Gunsalus K."/>
            <person name="Fitch D.H."/>
            <person name="Piano F."/>
        </authorList>
    </citation>
    <scope>NUCLEOTIDE SEQUENCE [LARGE SCALE GENOMIC DNA]</scope>
    <source>
        <strain evidence="8">PF1309</strain>
    </source>
</reference>
<feature type="active site" evidence="6">
    <location>
        <position position="108"/>
    </location>
</feature>
<dbReference type="PANTHER" id="PTHR13291:SF0">
    <property type="entry name" value="JOSEPHIN-LIKE PROTEIN"/>
    <property type="match status" value="1"/>
</dbReference>
<protein>
    <recommendedName>
        <fullName evidence="2">ubiquitinyl hydrolase 1</fullName>
        <ecNumber evidence="2">3.4.19.12</ecNumber>
    </recommendedName>
</protein>
<dbReference type="Gene3D" id="3.90.70.40">
    <property type="match status" value="1"/>
</dbReference>
<dbReference type="GO" id="GO:0006508">
    <property type="term" value="P:proteolysis"/>
    <property type="evidence" value="ECO:0007669"/>
    <property type="project" value="UniProtKB-KW"/>
</dbReference>
<evidence type="ECO:0000256" key="1">
    <source>
        <dbReference type="ARBA" id="ARBA00000707"/>
    </source>
</evidence>
<dbReference type="EC" id="3.4.19.12" evidence="2"/>
<accession>A0A2A2K7B4</accession>
<dbReference type="AlphaFoldDB" id="A0A2A2K7B4"/>
<evidence type="ECO:0000313" key="8">
    <source>
        <dbReference type="EMBL" id="PAV69824.1"/>
    </source>
</evidence>
<feature type="domain" description="Josephin" evidence="7">
    <location>
        <begin position="1"/>
        <end position="170"/>
    </location>
</feature>
<name>A0A2A2K7B4_9BILA</name>
<dbReference type="Pfam" id="PF02099">
    <property type="entry name" value="Josephin"/>
    <property type="match status" value="1"/>
</dbReference>
<dbReference type="SMART" id="SM01246">
    <property type="entry name" value="Josephin"/>
    <property type="match status" value="1"/>
</dbReference>
<proteinExistence type="predicted"/>
<feature type="active site" evidence="6">
    <location>
        <position position="124"/>
    </location>
</feature>
<evidence type="ECO:0000256" key="3">
    <source>
        <dbReference type="ARBA" id="ARBA00022670"/>
    </source>
</evidence>
<keyword evidence="5 6" id="KW-0378">Hydrolase</keyword>
<feature type="active site" evidence="6">
    <location>
        <position position="11"/>
    </location>
</feature>
<evidence type="ECO:0000256" key="4">
    <source>
        <dbReference type="ARBA" id="ARBA00022786"/>
    </source>
</evidence>
<evidence type="ECO:0000256" key="6">
    <source>
        <dbReference type="PROSITE-ProRule" id="PRU00331"/>
    </source>
</evidence>
<evidence type="ECO:0000259" key="7">
    <source>
        <dbReference type="PROSITE" id="PS50957"/>
    </source>
</evidence>
<dbReference type="EMBL" id="LIAE01009422">
    <property type="protein sequence ID" value="PAV69824.1"/>
    <property type="molecule type" value="Genomic_DNA"/>
</dbReference>
<evidence type="ECO:0000313" key="9">
    <source>
        <dbReference type="Proteomes" id="UP000218231"/>
    </source>
</evidence>
<dbReference type="PROSITE" id="PS50957">
    <property type="entry name" value="JOSEPHIN"/>
    <property type="match status" value="1"/>
</dbReference>
<gene>
    <name evidence="8" type="ORF">WR25_26068</name>
</gene>